<dbReference type="GO" id="GO:0016810">
    <property type="term" value="F:hydrolase activity, acting on carbon-nitrogen (but not peptide) bonds"/>
    <property type="evidence" value="ECO:0007669"/>
    <property type="project" value="InterPro"/>
</dbReference>
<dbReference type="PANTHER" id="PTHR10587">
    <property type="entry name" value="GLYCOSYL TRANSFERASE-RELATED"/>
    <property type="match status" value="1"/>
</dbReference>
<dbReference type="GO" id="GO:0046872">
    <property type="term" value="F:metal ion binding"/>
    <property type="evidence" value="ECO:0007669"/>
    <property type="project" value="UniProtKB-KW"/>
</dbReference>
<dbReference type="Gene3D" id="3.20.20.370">
    <property type="entry name" value="Glycoside hydrolase/deacetylase"/>
    <property type="match status" value="1"/>
</dbReference>
<name>A0A7V7QNY4_9FIRM</name>
<dbReference type="GO" id="GO:0016020">
    <property type="term" value="C:membrane"/>
    <property type="evidence" value="ECO:0007669"/>
    <property type="project" value="TreeGrafter"/>
</dbReference>
<dbReference type="InterPro" id="IPR002509">
    <property type="entry name" value="NODB_dom"/>
</dbReference>
<evidence type="ECO:0000313" key="4">
    <source>
        <dbReference type="EMBL" id="KAB1440992.1"/>
    </source>
</evidence>
<accession>A0A7V7QNY4</accession>
<dbReference type="InterPro" id="IPR011330">
    <property type="entry name" value="Glyco_hydro/deAcase_b/a-brl"/>
</dbReference>
<dbReference type="PROSITE" id="PS51677">
    <property type="entry name" value="NODB"/>
    <property type="match status" value="1"/>
</dbReference>
<dbReference type="PANTHER" id="PTHR10587:SF133">
    <property type="entry name" value="CHITIN DEACETYLASE 1-RELATED"/>
    <property type="match status" value="1"/>
</dbReference>
<keyword evidence="1" id="KW-0479">Metal-binding</keyword>
<dbReference type="Pfam" id="PF01522">
    <property type="entry name" value="Polysacc_deac_1"/>
    <property type="match status" value="1"/>
</dbReference>
<dbReference type="GO" id="GO:0005975">
    <property type="term" value="P:carbohydrate metabolic process"/>
    <property type="evidence" value="ECO:0007669"/>
    <property type="project" value="InterPro"/>
</dbReference>
<sequence>MKGKCLILFCIDLLLFVILIALNVHNFVVEQSRIQTSIELSDAGNVNNSKKIALTFDDGPHPIYTPQLLKGLKERNVKVTFFVIGKNAQLYPDIIKQINDEGHLIGNHTYSHAQLNRLSSEKRCEEINMTNEVVHSITGEYPEFIRPSFGEWDKNLQCDLIPVFWTVDTLDWTTENVNKIVKNGTKRIKDGDIILMHDYYKSSVEAALKIIDELQSEGFEFVTVDDMIL</sequence>
<dbReference type="AlphaFoldDB" id="A0A7V7QNY4"/>
<feature type="domain" description="NodB homology" evidence="3">
    <location>
        <begin position="50"/>
        <end position="222"/>
    </location>
</feature>
<organism evidence="4 5">
    <name type="scientific">Candidatus Galacturonatibacter soehngenii</name>
    <dbReference type="NCBI Taxonomy" id="2307010"/>
    <lineage>
        <taxon>Bacteria</taxon>
        <taxon>Bacillati</taxon>
        <taxon>Bacillota</taxon>
        <taxon>Clostridia</taxon>
        <taxon>Lachnospirales</taxon>
        <taxon>Lachnospiraceae</taxon>
        <taxon>Candidatus Galacturonatibacter</taxon>
    </lineage>
</organism>
<evidence type="ECO:0000259" key="3">
    <source>
        <dbReference type="PROSITE" id="PS51677"/>
    </source>
</evidence>
<dbReference type="InterPro" id="IPR050248">
    <property type="entry name" value="Polysacc_deacetylase_ArnD"/>
</dbReference>
<dbReference type="RefSeq" id="WP_151140609.1">
    <property type="nucleotide sequence ID" value="NZ_WAGX01000002.1"/>
</dbReference>
<dbReference type="EMBL" id="WAGX01000002">
    <property type="protein sequence ID" value="KAB1440992.1"/>
    <property type="molecule type" value="Genomic_DNA"/>
</dbReference>
<proteinExistence type="predicted"/>
<comment type="caution">
    <text evidence="4">The sequence shown here is derived from an EMBL/GenBank/DDBJ whole genome shotgun (WGS) entry which is preliminary data.</text>
</comment>
<evidence type="ECO:0000256" key="1">
    <source>
        <dbReference type="ARBA" id="ARBA00022723"/>
    </source>
</evidence>
<dbReference type="SUPFAM" id="SSF88713">
    <property type="entry name" value="Glycoside hydrolase/deacetylase"/>
    <property type="match status" value="1"/>
</dbReference>
<reference evidence="4 5" key="2">
    <citation type="submission" date="2020-02" db="EMBL/GenBank/DDBJ databases">
        <title>Candidatus Galacturonibacter soehngenii shows hetero-acetogenic catabolism of galacturonic acid but lacks a canonical carbon monoxide dehydrogenase/acetyl-CoA synthase complex.</title>
        <authorList>
            <person name="Diender M."/>
            <person name="Stouten G.R."/>
            <person name="Petersen J.F."/>
            <person name="Nielsen P.H."/>
            <person name="Dueholm M.S."/>
            <person name="Pronk J.T."/>
            <person name="Van Loosdrecht M.C.M."/>
        </authorList>
    </citation>
    <scope>NUCLEOTIDE SEQUENCE [LARGE SCALE GENOMIC DNA]</scope>
    <source>
        <strain evidence="4">GalUA</strain>
    </source>
</reference>
<keyword evidence="5" id="KW-1185">Reference proteome</keyword>
<reference evidence="4 5" key="1">
    <citation type="submission" date="2019-09" db="EMBL/GenBank/DDBJ databases">
        <authorList>
            <person name="Valk L.C."/>
        </authorList>
    </citation>
    <scope>NUCLEOTIDE SEQUENCE [LARGE SCALE GENOMIC DNA]</scope>
    <source>
        <strain evidence="4">GalUA</strain>
    </source>
</reference>
<evidence type="ECO:0000313" key="5">
    <source>
        <dbReference type="Proteomes" id="UP000461768"/>
    </source>
</evidence>
<keyword evidence="2" id="KW-0378">Hydrolase</keyword>
<dbReference type="CDD" id="cd10954">
    <property type="entry name" value="CE4_CtAXE_like"/>
    <property type="match status" value="1"/>
</dbReference>
<gene>
    <name evidence="4" type="ORF">F7O84_00470</name>
</gene>
<evidence type="ECO:0000256" key="2">
    <source>
        <dbReference type="ARBA" id="ARBA00022801"/>
    </source>
</evidence>
<dbReference type="Proteomes" id="UP000461768">
    <property type="component" value="Unassembled WGS sequence"/>
</dbReference>
<dbReference type="OrthoDB" id="9806342at2"/>
<protein>
    <submittedName>
        <fullName evidence="4">Polysaccharide deacetylase family protein</fullName>
    </submittedName>
</protein>